<keyword evidence="2" id="KW-1185">Reference proteome</keyword>
<evidence type="ECO:0000313" key="2">
    <source>
        <dbReference type="Proteomes" id="UP000032566"/>
    </source>
</evidence>
<evidence type="ECO:0000313" key="1">
    <source>
        <dbReference type="EMBL" id="KJA09212.1"/>
    </source>
</evidence>
<accession>A0A0D7K5I6</accession>
<name>A0A0D7K5I6_9BURK</name>
<proteinExistence type="predicted"/>
<sequence>MNPQQAVVDTDTALSDKTVADLLEKVDLQPLVADKTLSIHKRSELAIDQPEFRLQIQVFDLAYVYITAKAKAALRRCYLTPAFLLDKFGAHYAQTLLTVGTRGKLKGVTYLNPDANVYRHDTDNGLEIIVSGVSGEREGKTVREVHITCGPRTTQSELTSSAEVAPSL</sequence>
<dbReference type="PATRIC" id="fig|80878.5.peg.3500"/>
<dbReference type="AlphaFoldDB" id="A0A0D7K5I6"/>
<organism evidence="1 2">
    <name type="scientific">Acidovorax temperans</name>
    <dbReference type="NCBI Taxonomy" id="80878"/>
    <lineage>
        <taxon>Bacteria</taxon>
        <taxon>Pseudomonadati</taxon>
        <taxon>Pseudomonadota</taxon>
        <taxon>Betaproteobacteria</taxon>
        <taxon>Burkholderiales</taxon>
        <taxon>Comamonadaceae</taxon>
        <taxon>Acidovorax</taxon>
    </lineage>
</organism>
<dbReference type="EMBL" id="JXYQ01000069">
    <property type="protein sequence ID" value="KJA09212.1"/>
    <property type="molecule type" value="Genomic_DNA"/>
</dbReference>
<comment type="caution">
    <text evidence="1">The sequence shown here is derived from an EMBL/GenBank/DDBJ whole genome shotgun (WGS) entry which is preliminary data.</text>
</comment>
<gene>
    <name evidence="1" type="ORF">RP29_17835</name>
</gene>
<dbReference type="STRING" id="80878.RP29_17835"/>
<dbReference type="Proteomes" id="UP000032566">
    <property type="component" value="Unassembled WGS sequence"/>
</dbReference>
<protein>
    <submittedName>
        <fullName evidence="1">Uncharacterized protein</fullName>
    </submittedName>
</protein>
<reference evidence="1 2" key="1">
    <citation type="submission" date="2014-12" db="EMBL/GenBank/DDBJ databases">
        <title>Isolation of bacteria from lake water.</title>
        <authorList>
            <person name="Sheng K.-Y."/>
            <person name="Chin P.-S."/>
            <person name="Chan K.-G."/>
            <person name="Tan G.S."/>
        </authorList>
    </citation>
    <scope>NUCLEOTIDE SEQUENCE [LARGE SCALE GENOMIC DNA]</scope>
    <source>
        <strain evidence="1 2">KY4</strain>
    </source>
</reference>